<dbReference type="EMBL" id="DF237111">
    <property type="protein sequence ID" value="GAQ83786.1"/>
    <property type="molecule type" value="Genomic_DNA"/>
</dbReference>
<feature type="transmembrane region" description="Helical" evidence="6">
    <location>
        <begin position="361"/>
        <end position="388"/>
    </location>
</feature>
<dbReference type="AlphaFoldDB" id="A0A1Y1I506"/>
<accession>A0A1Y1I506</accession>
<proteinExistence type="inferred from homology"/>
<evidence type="ECO:0000256" key="3">
    <source>
        <dbReference type="ARBA" id="ARBA00022692"/>
    </source>
</evidence>
<evidence type="ECO:0000256" key="7">
    <source>
        <dbReference type="SAM" id="MobiDB-lite"/>
    </source>
</evidence>
<evidence type="ECO:0000313" key="9">
    <source>
        <dbReference type="Proteomes" id="UP000054558"/>
    </source>
</evidence>
<feature type="transmembrane region" description="Helical" evidence="6">
    <location>
        <begin position="608"/>
        <end position="630"/>
    </location>
</feature>
<feature type="compositionally biased region" description="Low complexity" evidence="7">
    <location>
        <begin position="210"/>
        <end position="224"/>
    </location>
</feature>
<reference evidence="8 9" key="1">
    <citation type="journal article" date="2014" name="Nat. Commun.">
        <title>Klebsormidium flaccidum genome reveals primary factors for plant terrestrial adaptation.</title>
        <authorList>
            <person name="Hori K."/>
            <person name="Maruyama F."/>
            <person name="Fujisawa T."/>
            <person name="Togashi T."/>
            <person name="Yamamoto N."/>
            <person name="Seo M."/>
            <person name="Sato S."/>
            <person name="Yamada T."/>
            <person name="Mori H."/>
            <person name="Tajima N."/>
            <person name="Moriyama T."/>
            <person name="Ikeuchi M."/>
            <person name="Watanabe M."/>
            <person name="Wada H."/>
            <person name="Kobayashi K."/>
            <person name="Saito M."/>
            <person name="Masuda T."/>
            <person name="Sasaki-Sekimoto Y."/>
            <person name="Mashiguchi K."/>
            <person name="Awai K."/>
            <person name="Shimojima M."/>
            <person name="Masuda S."/>
            <person name="Iwai M."/>
            <person name="Nobusawa T."/>
            <person name="Narise T."/>
            <person name="Kondo S."/>
            <person name="Saito H."/>
            <person name="Sato R."/>
            <person name="Murakawa M."/>
            <person name="Ihara Y."/>
            <person name="Oshima-Yamada Y."/>
            <person name="Ohtaka K."/>
            <person name="Satoh M."/>
            <person name="Sonobe K."/>
            <person name="Ishii M."/>
            <person name="Ohtani R."/>
            <person name="Kanamori-Sato M."/>
            <person name="Honoki R."/>
            <person name="Miyazaki D."/>
            <person name="Mochizuki H."/>
            <person name="Umetsu J."/>
            <person name="Higashi K."/>
            <person name="Shibata D."/>
            <person name="Kamiya Y."/>
            <person name="Sato N."/>
            <person name="Nakamura Y."/>
            <person name="Tabata S."/>
            <person name="Ida S."/>
            <person name="Kurokawa K."/>
            <person name="Ohta H."/>
        </authorList>
    </citation>
    <scope>NUCLEOTIDE SEQUENCE [LARGE SCALE GENOMIC DNA]</scope>
    <source>
        <strain evidence="8 9">NIES-2285</strain>
    </source>
</reference>
<feature type="compositionally biased region" description="Low complexity" evidence="7">
    <location>
        <begin position="267"/>
        <end position="283"/>
    </location>
</feature>
<dbReference type="GO" id="GO:0022857">
    <property type="term" value="F:transmembrane transporter activity"/>
    <property type="evidence" value="ECO:0000318"/>
    <property type="project" value="GO_Central"/>
</dbReference>
<dbReference type="NCBIfam" id="TIGR00797">
    <property type="entry name" value="matE"/>
    <property type="match status" value="1"/>
</dbReference>
<dbReference type="InterPro" id="IPR044644">
    <property type="entry name" value="DinF-like"/>
</dbReference>
<feature type="transmembrane region" description="Helical" evidence="6">
    <location>
        <begin position="496"/>
        <end position="516"/>
    </location>
</feature>
<keyword evidence="5 6" id="KW-0472">Membrane</keyword>
<keyword evidence="4 6" id="KW-1133">Transmembrane helix</keyword>
<comment type="subcellular location">
    <subcellularLocation>
        <location evidence="1">Membrane</location>
        <topology evidence="1">Multi-pass membrane protein</topology>
    </subcellularLocation>
</comment>
<evidence type="ECO:0000256" key="2">
    <source>
        <dbReference type="ARBA" id="ARBA00010199"/>
    </source>
</evidence>
<dbReference type="PANTHER" id="PTHR42893">
    <property type="entry name" value="PROTEIN DETOXIFICATION 44, CHLOROPLASTIC-RELATED"/>
    <property type="match status" value="1"/>
</dbReference>
<dbReference type="OrthoDB" id="2126698at2759"/>
<dbReference type="CDD" id="cd13136">
    <property type="entry name" value="MATE_DinF_like"/>
    <property type="match status" value="1"/>
</dbReference>
<keyword evidence="9" id="KW-1185">Reference proteome</keyword>
<feature type="compositionally biased region" description="Low complexity" evidence="7">
    <location>
        <begin position="51"/>
        <end position="64"/>
    </location>
</feature>
<protein>
    <recommendedName>
        <fullName evidence="6">Protein DETOXIFICATION</fullName>
    </recommendedName>
    <alternativeName>
        <fullName evidence="6">Multidrug and toxic compound extrusion protein</fullName>
    </alternativeName>
</protein>
<evidence type="ECO:0000256" key="4">
    <source>
        <dbReference type="ARBA" id="ARBA00022989"/>
    </source>
</evidence>
<feature type="region of interest" description="Disordered" evidence="7">
    <location>
        <begin position="19"/>
        <end position="77"/>
    </location>
</feature>
<evidence type="ECO:0000256" key="5">
    <source>
        <dbReference type="ARBA" id="ARBA00023136"/>
    </source>
</evidence>
<dbReference type="GO" id="GO:0042910">
    <property type="term" value="F:xenobiotic transmembrane transporter activity"/>
    <property type="evidence" value="ECO:0007669"/>
    <property type="project" value="InterPro"/>
</dbReference>
<feature type="transmembrane region" description="Helical" evidence="6">
    <location>
        <begin position="642"/>
        <end position="661"/>
    </location>
</feature>
<dbReference type="GO" id="GO:0015297">
    <property type="term" value="F:antiporter activity"/>
    <property type="evidence" value="ECO:0007669"/>
    <property type="project" value="InterPro"/>
</dbReference>
<evidence type="ECO:0000256" key="1">
    <source>
        <dbReference type="ARBA" id="ARBA00004141"/>
    </source>
</evidence>
<sequence length="706" mass="74862">MQLVVPTLRNFGPHSNHSCANRVSSFRRPERKPPGRTSQRCSVVEDRPATDGGVQVDADGAGAARSEESQAPPSPESSVLASLGLVLRDRLNIDDLWWEILVVAFPALLALAADPVASLFETSLLGNLGPAQLAAAGVSINVFNTLCKLFNFPLLNVTTSFVAEAETQRQLEREQFLTALQTAQAERSKDEASVASQTHQQNGLPAEELQSGQQASSSNNQHSENSIRKRLRTVGESGQDSDAEKRAYDWGDEAVSEGDLRERRESGAVASSSGASSDSRGRAGSAVWSEADIWQGDGVLENSEYRIGGGIETGLKTEKERKTGFAQRNGELLDEFGRPLAGDQLSLDGAKPVNTAVSASILVGAALGIVESLVLGLGAVHILGLYGANAEMMGPASMYLALRAVGAPALVVSLAVSGAFRGFGDTKTPLYAQVAGNALNVALLPLFMFTCGWGIAGAAAATVASQYVQMAILLFCISRRCRIIPRRWQDLRFKRFLGAGGVLLGRTLASLFTMSLATSMAARTGTASMAAHQICIQVWLAASLLSDSVALAGQTILARAFAQDDVTLIDTVAKRIMKLGLVMGGVMAAVFLFGQYAIPLAFTQDPAVLAIIASLLPFIVLTQPVNALAFVWDGLHYGASDFVYSAQVMVLAAIPAMAVMFFTPQSLGIKGVWIGLAVLMSVRALLGVGRYATKSGPWEKLKEMET</sequence>
<feature type="region of interest" description="Disordered" evidence="7">
    <location>
        <begin position="187"/>
        <end position="283"/>
    </location>
</feature>
<dbReference type="Pfam" id="PF01554">
    <property type="entry name" value="MatE"/>
    <property type="match status" value="2"/>
</dbReference>
<evidence type="ECO:0000313" key="8">
    <source>
        <dbReference type="EMBL" id="GAQ83786.1"/>
    </source>
</evidence>
<dbReference type="InterPro" id="IPR002528">
    <property type="entry name" value="MATE_fam"/>
</dbReference>
<feature type="transmembrane region" description="Helical" evidence="6">
    <location>
        <begin position="400"/>
        <end position="423"/>
    </location>
</feature>
<organism evidence="8 9">
    <name type="scientific">Klebsormidium nitens</name>
    <name type="common">Green alga</name>
    <name type="synonym">Ulothrix nitens</name>
    <dbReference type="NCBI Taxonomy" id="105231"/>
    <lineage>
        <taxon>Eukaryota</taxon>
        <taxon>Viridiplantae</taxon>
        <taxon>Streptophyta</taxon>
        <taxon>Klebsormidiophyceae</taxon>
        <taxon>Klebsormidiales</taxon>
        <taxon>Klebsormidiaceae</taxon>
        <taxon>Klebsormidium</taxon>
    </lineage>
</organism>
<feature type="transmembrane region" description="Helical" evidence="6">
    <location>
        <begin position="443"/>
        <end position="476"/>
    </location>
</feature>
<feature type="transmembrane region" description="Helical" evidence="6">
    <location>
        <begin position="579"/>
        <end position="602"/>
    </location>
</feature>
<feature type="transmembrane region" description="Helical" evidence="6">
    <location>
        <begin position="673"/>
        <end position="692"/>
    </location>
</feature>
<feature type="compositionally biased region" description="Polar residues" evidence="7">
    <location>
        <begin position="194"/>
        <end position="203"/>
    </location>
</feature>
<gene>
    <name evidence="8" type="ORF">KFL_001620040</name>
</gene>
<name>A0A1Y1I506_KLENI</name>
<dbReference type="PANTHER" id="PTHR42893:SF46">
    <property type="entry name" value="PROTEIN DETOXIFICATION 44, CHLOROPLASTIC"/>
    <property type="match status" value="1"/>
</dbReference>
<comment type="caution">
    <text evidence="6">Lacks conserved residue(s) required for the propagation of feature annotation.</text>
</comment>
<feature type="transmembrane region" description="Helical" evidence="6">
    <location>
        <begin position="536"/>
        <end position="558"/>
    </location>
</feature>
<evidence type="ECO:0000256" key="6">
    <source>
        <dbReference type="RuleBase" id="RU004914"/>
    </source>
</evidence>
<comment type="similarity">
    <text evidence="2 6">Belongs to the multi antimicrobial extrusion (MATE) (TC 2.A.66.1) family.</text>
</comment>
<keyword evidence="3 6" id="KW-0812">Transmembrane</keyword>
<dbReference type="GO" id="GO:0016020">
    <property type="term" value="C:membrane"/>
    <property type="evidence" value="ECO:0007669"/>
    <property type="project" value="UniProtKB-SubCell"/>
</dbReference>
<dbReference type="Proteomes" id="UP000054558">
    <property type="component" value="Unassembled WGS sequence"/>
</dbReference>
<dbReference type="OMA" id="MADTYFV"/>